<evidence type="ECO:0000313" key="3">
    <source>
        <dbReference type="Proteomes" id="UP000243015"/>
    </source>
</evidence>
<dbReference type="Proteomes" id="UP000243015">
    <property type="component" value="Unassembled WGS sequence"/>
</dbReference>
<evidence type="ECO:0000313" key="2">
    <source>
        <dbReference type="EMBL" id="OAL62577.1"/>
    </source>
</evidence>
<dbReference type="EMBL" id="LHPM01000019">
    <property type="protein sequence ID" value="OAL62577.1"/>
    <property type="molecule type" value="Genomic_DNA"/>
</dbReference>
<accession>A0A178ETH9</accession>
<proteinExistence type="predicted"/>
<dbReference type="AlphaFoldDB" id="A0A178ETH9"/>
<evidence type="ECO:0000256" key="1">
    <source>
        <dbReference type="SAM" id="MobiDB-lite"/>
    </source>
</evidence>
<sequence length="264" mass="29358">MASATGYTCGESALRYAADPSKPWSWLFKTEYELDRWGDTPSYDHLHRTARDLAHPPSGCKSRTRPQSETTVQSAWLCPVEGLVWGCLWACIRRSGWDTADQEADIKCCPTSYVLRCASPRTTRLSDIQNIRLQLVLHPAGSISCGPSMFTKHARPANGMAVNDHFPRGYQATGTRQTDAEEEDAGEPDGGEEMMQRCERRGDANNLVVHPPRTENGQWPADRGWTKELVSTARMPFIYPDGLPPARMGKLAGFHPGHSEAEEL</sequence>
<reference evidence="2 3" key="1">
    <citation type="submission" date="2016-05" db="EMBL/GenBank/DDBJ databases">
        <title>Genome sequencing of Trichophyton rubrum CMCC(F)T1i isolated from hair.</title>
        <authorList>
            <person name="Zhan P."/>
            <person name="Tao Y."/>
            <person name="Liu W."/>
        </authorList>
    </citation>
    <scope>NUCLEOTIDE SEQUENCE [LARGE SCALE GENOMIC DNA]</scope>
    <source>
        <strain evidence="3">CMCC(F)T1i</strain>
    </source>
</reference>
<name>A0A178ETH9_TRIRU</name>
<protein>
    <submittedName>
        <fullName evidence="2">Uncharacterized protein</fullName>
    </submittedName>
</protein>
<organism evidence="2 3">
    <name type="scientific">Trichophyton rubrum</name>
    <name type="common">Athlete's foot fungus</name>
    <name type="synonym">Epidermophyton rubrum</name>
    <dbReference type="NCBI Taxonomy" id="5551"/>
    <lineage>
        <taxon>Eukaryota</taxon>
        <taxon>Fungi</taxon>
        <taxon>Dikarya</taxon>
        <taxon>Ascomycota</taxon>
        <taxon>Pezizomycotina</taxon>
        <taxon>Eurotiomycetes</taxon>
        <taxon>Eurotiomycetidae</taxon>
        <taxon>Onygenales</taxon>
        <taxon>Arthrodermataceae</taxon>
        <taxon>Trichophyton</taxon>
    </lineage>
</organism>
<comment type="caution">
    <text evidence="2">The sequence shown here is derived from an EMBL/GenBank/DDBJ whole genome shotgun (WGS) entry which is preliminary data.</text>
</comment>
<gene>
    <name evidence="2" type="ORF">A7C99_7167</name>
</gene>
<feature type="compositionally biased region" description="Acidic residues" evidence="1">
    <location>
        <begin position="180"/>
        <end position="192"/>
    </location>
</feature>
<feature type="region of interest" description="Disordered" evidence="1">
    <location>
        <begin position="157"/>
        <end position="193"/>
    </location>
</feature>